<dbReference type="RefSeq" id="WP_184344431.1">
    <property type="nucleotide sequence ID" value="NZ_JACHIG010000018.1"/>
</dbReference>
<dbReference type="Proteomes" id="UP000590740">
    <property type="component" value="Unassembled WGS sequence"/>
</dbReference>
<keyword evidence="2" id="KW-1185">Reference proteome</keyword>
<sequence length="324" mass="36680">MPKLDISPYPDTPEARAELVDFLTRQIPPREGPGWEQRMQHWWDENPAAVTDPERGRWVHAEGRLVAYGGSIPAISTFRERTFQTLNATTFCVDPHHPRAAAQIFLNQRELVAQRMITHSTPNPRVQEALLKLGARAEQTVIRHFFPAGIASHLSGRFWWPSLPAHLRVITDPAEIVAMARPWQRADRIEKWITPDYLRWFCRSTARQHHFLGLADGAGTLSSYLIVTPRKVRGLRSWDVLETFTAYEDDSDLLALTGLLVKEPGILPGGALLVTGAKFPSDHGWDHAPSLMQRPQRVCHFFLLPELMKHAPKHTVMAEGDLGL</sequence>
<protein>
    <recommendedName>
        <fullName evidence="3">GNAT family N-acetyltransferase</fullName>
    </recommendedName>
</protein>
<name>A0A7W7YG58_9BACT</name>
<evidence type="ECO:0008006" key="3">
    <source>
        <dbReference type="Google" id="ProtNLM"/>
    </source>
</evidence>
<dbReference type="AlphaFoldDB" id="A0A7W7YG58"/>
<accession>A0A7W7YG58</accession>
<gene>
    <name evidence="1" type="ORF">HNQ65_005145</name>
</gene>
<proteinExistence type="predicted"/>
<comment type="caution">
    <text evidence="1">The sequence shown here is derived from an EMBL/GenBank/DDBJ whole genome shotgun (WGS) entry which is preliminary data.</text>
</comment>
<dbReference type="EMBL" id="JACHIG010000018">
    <property type="protein sequence ID" value="MBB5035534.1"/>
    <property type="molecule type" value="Genomic_DNA"/>
</dbReference>
<reference evidence="1 2" key="1">
    <citation type="submission" date="2020-08" db="EMBL/GenBank/DDBJ databases">
        <title>Genomic Encyclopedia of Type Strains, Phase IV (KMG-IV): sequencing the most valuable type-strain genomes for metagenomic binning, comparative biology and taxonomic classification.</title>
        <authorList>
            <person name="Goeker M."/>
        </authorList>
    </citation>
    <scope>NUCLEOTIDE SEQUENCE [LARGE SCALE GENOMIC DNA]</scope>
    <source>
        <strain evidence="1 2">DSM 12252</strain>
    </source>
</reference>
<evidence type="ECO:0000313" key="2">
    <source>
        <dbReference type="Proteomes" id="UP000590740"/>
    </source>
</evidence>
<organism evidence="1 2">
    <name type="scientific">Prosthecobacter vanneervenii</name>
    <dbReference type="NCBI Taxonomy" id="48466"/>
    <lineage>
        <taxon>Bacteria</taxon>
        <taxon>Pseudomonadati</taxon>
        <taxon>Verrucomicrobiota</taxon>
        <taxon>Verrucomicrobiia</taxon>
        <taxon>Verrucomicrobiales</taxon>
        <taxon>Verrucomicrobiaceae</taxon>
        <taxon>Prosthecobacter</taxon>
    </lineage>
</organism>
<evidence type="ECO:0000313" key="1">
    <source>
        <dbReference type="EMBL" id="MBB5035534.1"/>
    </source>
</evidence>